<dbReference type="EMBL" id="BMFR01000016">
    <property type="protein sequence ID" value="GGG83626.1"/>
    <property type="molecule type" value="Genomic_DNA"/>
</dbReference>
<evidence type="ECO:0000313" key="2">
    <source>
        <dbReference type="EMBL" id="GGG83626.1"/>
    </source>
</evidence>
<protein>
    <submittedName>
        <fullName evidence="2">Uncharacterized protein</fullName>
    </submittedName>
</protein>
<dbReference type="Gene3D" id="3.20.20.80">
    <property type="entry name" value="Glycosidases"/>
    <property type="match status" value="1"/>
</dbReference>
<keyword evidence="3" id="KW-1185">Reference proteome</keyword>
<dbReference type="SUPFAM" id="SSF51445">
    <property type="entry name" value="(Trans)glycosidases"/>
    <property type="match status" value="1"/>
</dbReference>
<dbReference type="Proteomes" id="UP000622860">
    <property type="component" value="Unassembled WGS sequence"/>
</dbReference>
<gene>
    <name evidence="2" type="ORF">GCM10011398_31500</name>
</gene>
<name>A0A917M805_9BACI</name>
<feature type="region of interest" description="Disordered" evidence="1">
    <location>
        <begin position="24"/>
        <end position="47"/>
    </location>
</feature>
<reference evidence="2" key="2">
    <citation type="submission" date="2020-09" db="EMBL/GenBank/DDBJ databases">
        <authorList>
            <person name="Sun Q."/>
            <person name="Zhou Y."/>
        </authorList>
    </citation>
    <scope>NUCLEOTIDE SEQUENCE</scope>
    <source>
        <strain evidence="2">CGMCC 1.12754</strain>
    </source>
</reference>
<proteinExistence type="predicted"/>
<accession>A0A917M805</accession>
<organism evidence="2 3">
    <name type="scientific">Virgibacillus oceani</name>
    <dbReference type="NCBI Taxonomy" id="1479511"/>
    <lineage>
        <taxon>Bacteria</taxon>
        <taxon>Bacillati</taxon>
        <taxon>Bacillota</taxon>
        <taxon>Bacilli</taxon>
        <taxon>Bacillales</taxon>
        <taxon>Bacillaceae</taxon>
        <taxon>Virgibacillus</taxon>
    </lineage>
</organism>
<dbReference type="AlphaFoldDB" id="A0A917M805"/>
<dbReference type="InterPro" id="IPR017853">
    <property type="entry name" value="GH"/>
</dbReference>
<evidence type="ECO:0000256" key="1">
    <source>
        <dbReference type="SAM" id="MobiDB-lite"/>
    </source>
</evidence>
<reference evidence="2" key="1">
    <citation type="journal article" date="2014" name="Int. J. Syst. Evol. Microbiol.">
        <title>Complete genome sequence of Corynebacterium casei LMG S-19264T (=DSM 44701T), isolated from a smear-ripened cheese.</title>
        <authorList>
            <consortium name="US DOE Joint Genome Institute (JGI-PGF)"/>
            <person name="Walter F."/>
            <person name="Albersmeier A."/>
            <person name="Kalinowski J."/>
            <person name="Ruckert C."/>
        </authorList>
    </citation>
    <scope>NUCLEOTIDE SEQUENCE</scope>
    <source>
        <strain evidence="2">CGMCC 1.12754</strain>
    </source>
</reference>
<comment type="caution">
    <text evidence="2">The sequence shown here is derived from an EMBL/GenBank/DDBJ whole genome shotgun (WGS) entry which is preliminary data.</text>
</comment>
<evidence type="ECO:0000313" key="3">
    <source>
        <dbReference type="Proteomes" id="UP000622860"/>
    </source>
</evidence>
<sequence length="163" mass="18117">MVLGIVFVLAFPITLNQFIFDNNSGKSNDPPAEESYNSNSDQSDRDKDKLLWGVDSASQTDEDLYQCVKSNFGDPEVWGRYLADKEGVSEGLDCDETVYLHDKDVKVPVIYNHFTVATGYDNGAEEAEQAIDYAVELGVPEGVALFRDIEPNSPVNFRVGNMH</sequence>